<accession>A0A8A7KFS3</accession>
<feature type="domain" description="7,8-dihydro-6-hydroxymethylpterin-pyrophosphokinase" evidence="9">
    <location>
        <begin position="92"/>
        <end position="103"/>
    </location>
</feature>
<evidence type="ECO:0000256" key="3">
    <source>
        <dbReference type="ARBA" id="ARBA00013253"/>
    </source>
</evidence>
<protein>
    <recommendedName>
        <fullName evidence="3">2-amino-4-hydroxy-6-hydroxymethyldihydropteridine diphosphokinase</fullName>
        <ecNumber evidence="3">2.7.6.3</ecNumber>
    </recommendedName>
</protein>
<dbReference type="GO" id="GO:0016301">
    <property type="term" value="F:kinase activity"/>
    <property type="evidence" value="ECO:0007669"/>
    <property type="project" value="UniProtKB-KW"/>
</dbReference>
<dbReference type="Gene3D" id="3.30.70.560">
    <property type="entry name" value="7,8-Dihydro-6-hydroxymethylpterin-pyrophosphokinase HPPK"/>
    <property type="match status" value="1"/>
</dbReference>
<keyword evidence="6" id="KW-0418">Kinase</keyword>
<dbReference type="SUPFAM" id="SSF55083">
    <property type="entry name" value="6-hydroxymethyl-7,8-dihydropterin pyrophosphokinase, HPPK"/>
    <property type="match status" value="1"/>
</dbReference>
<keyword evidence="7" id="KW-0067">ATP-binding</keyword>
<evidence type="ECO:0000256" key="7">
    <source>
        <dbReference type="ARBA" id="ARBA00022840"/>
    </source>
</evidence>
<dbReference type="GO" id="GO:0046654">
    <property type="term" value="P:tetrahydrofolate biosynthetic process"/>
    <property type="evidence" value="ECO:0007669"/>
    <property type="project" value="UniProtKB-UniPathway"/>
</dbReference>
<evidence type="ECO:0000256" key="6">
    <source>
        <dbReference type="ARBA" id="ARBA00022777"/>
    </source>
</evidence>
<dbReference type="PROSITE" id="PS00794">
    <property type="entry name" value="HPPK"/>
    <property type="match status" value="1"/>
</dbReference>
<reference evidence="10" key="1">
    <citation type="submission" date="2019-12" db="EMBL/GenBank/DDBJ databases">
        <authorList>
            <person name="zhang j."/>
            <person name="sun C.M."/>
        </authorList>
    </citation>
    <scope>NUCLEOTIDE SEQUENCE</scope>
    <source>
        <strain evidence="10">NS-1</strain>
    </source>
</reference>
<sequence length="162" mass="18360">MSGIDVTTYIGLGSNIGNREENLNQAVDMLRNAVGIKVTAVSTYFNTAPVGYMEQPDFLNAVVEASIDFTAYELLELCRNIEKKLKRERITHWGPRTIDVDILIFGDLILEDEMLIIPHPRMHEREFVLKPLTEIAPGVIHPVCNKSISELYNEILLKSRYG</sequence>
<dbReference type="GO" id="GO:0046656">
    <property type="term" value="P:folic acid biosynthetic process"/>
    <property type="evidence" value="ECO:0007669"/>
    <property type="project" value="UniProtKB-KW"/>
</dbReference>
<name>A0A8A7KFS3_9FIRM</name>
<dbReference type="NCBIfam" id="TIGR01498">
    <property type="entry name" value="folK"/>
    <property type="match status" value="1"/>
</dbReference>
<comment type="catalytic activity">
    <reaction evidence="1">
        <text>6-hydroxymethyl-7,8-dihydropterin + ATP = (7,8-dihydropterin-6-yl)methyl diphosphate + AMP + H(+)</text>
        <dbReference type="Rhea" id="RHEA:11412"/>
        <dbReference type="ChEBI" id="CHEBI:15378"/>
        <dbReference type="ChEBI" id="CHEBI:30616"/>
        <dbReference type="ChEBI" id="CHEBI:44841"/>
        <dbReference type="ChEBI" id="CHEBI:72950"/>
        <dbReference type="ChEBI" id="CHEBI:456215"/>
        <dbReference type="EC" id="2.7.6.3"/>
    </reaction>
</comment>
<evidence type="ECO:0000256" key="8">
    <source>
        <dbReference type="ARBA" id="ARBA00022909"/>
    </source>
</evidence>
<evidence type="ECO:0000256" key="4">
    <source>
        <dbReference type="ARBA" id="ARBA00022679"/>
    </source>
</evidence>
<dbReference type="GO" id="GO:0005524">
    <property type="term" value="F:ATP binding"/>
    <property type="evidence" value="ECO:0007669"/>
    <property type="project" value="UniProtKB-KW"/>
</dbReference>
<evidence type="ECO:0000256" key="5">
    <source>
        <dbReference type="ARBA" id="ARBA00022741"/>
    </source>
</evidence>
<dbReference type="InterPro" id="IPR000550">
    <property type="entry name" value="Hppk"/>
</dbReference>
<evidence type="ECO:0000256" key="2">
    <source>
        <dbReference type="ARBA" id="ARBA00005051"/>
    </source>
</evidence>
<evidence type="ECO:0000313" key="10">
    <source>
        <dbReference type="EMBL" id="QTL97737.1"/>
    </source>
</evidence>
<keyword evidence="4 10" id="KW-0808">Transferase</keyword>
<gene>
    <name evidence="10" type="primary">folK</name>
    <name evidence="10" type="ORF">GM661_06915</name>
</gene>
<dbReference type="InterPro" id="IPR035907">
    <property type="entry name" value="Hppk_sf"/>
</dbReference>
<dbReference type="EMBL" id="CP046640">
    <property type="protein sequence ID" value="QTL97737.1"/>
    <property type="molecule type" value="Genomic_DNA"/>
</dbReference>
<dbReference type="AlphaFoldDB" id="A0A8A7KFS3"/>
<proteinExistence type="predicted"/>
<dbReference type="UniPathway" id="UPA00077">
    <property type="reaction ID" value="UER00155"/>
</dbReference>
<dbReference type="RefSeq" id="WP_230869356.1">
    <property type="nucleotide sequence ID" value="NZ_CP046640.1"/>
</dbReference>
<evidence type="ECO:0000313" key="11">
    <source>
        <dbReference type="Proteomes" id="UP000665020"/>
    </source>
</evidence>
<keyword evidence="5" id="KW-0547">Nucleotide-binding</keyword>
<dbReference type="PANTHER" id="PTHR43071">
    <property type="entry name" value="2-AMINO-4-HYDROXY-6-HYDROXYMETHYLDIHYDROPTERIDINE PYROPHOSPHOKINASE"/>
    <property type="match status" value="1"/>
</dbReference>
<keyword evidence="11" id="KW-1185">Reference proteome</keyword>
<dbReference type="GO" id="GO:0003848">
    <property type="term" value="F:2-amino-4-hydroxy-6-hydroxymethyldihydropteridine diphosphokinase activity"/>
    <property type="evidence" value="ECO:0007669"/>
    <property type="project" value="UniProtKB-EC"/>
</dbReference>
<evidence type="ECO:0000256" key="1">
    <source>
        <dbReference type="ARBA" id="ARBA00000198"/>
    </source>
</evidence>
<comment type="pathway">
    <text evidence="2">Cofactor biosynthesis; tetrahydrofolate biosynthesis; 2-amino-4-hydroxy-6-hydroxymethyl-7,8-dihydropteridine diphosphate from 7,8-dihydroneopterin triphosphate: step 4/4.</text>
</comment>
<dbReference type="Pfam" id="PF01288">
    <property type="entry name" value="HPPK"/>
    <property type="match status" value="1"/>
</dbReference>
<organism evidence="10 11">
    <name type="scientific">Iocasia fonsfrigidae</name>
    <dbReference type="NCBI Taxonomy" id="2682810"/>
    <lineage>
        <taxon>Bacteria</taxon>
        <taxon>Bacillati</taxon>
        <taxon>Bacillota</taxon>
        <taxon>Clostridia</taxon>
        <taxon>Halanaerobiales</taxon>
        <taxon>Halanaerobiaceae</taxon>
        <taxon>Iocasia</taxon>
    </lineage>
</organism>
<dbReference type="KEGG" id="ifn:GM661_06915"/>
<evidence type="ECO:0000259" key="9">
    <source>
        <dbReference type="PROSITE" id="PS00794"/>
    </source>
</evidence>
<dbReference type="PANTHER" id="PTHR43071:SF1">
    <property type="entry name" value="2-AMINO-4-HYDROXY-6-HYDROXYMETHYLDIHYDROPTERIDINE PYROPHOSPHOKINASE"/>
    <property type="match status" value="1"/>
</dbReference>
<dbReference type="Proteomes" id="UP000665020">
    <property type="component" value="Chromosome"/>
</dbReference>
<dbReference type="EC" id="2.7.6.3" evidence="3"/>
<keyword evidence="8" id="KW-0289">Folate biosynthesis</keyword>
<dbReference type="CDD" id="cd00483">
    <property type="entry name" value="HPPK"/>
    <property type="match status" value="1"/>
</dbReference>